<feature type="transmembrane region" description="Helical" evidence="1">
    <location>
        <begin position="12"/>
        <end position="31"/>
    </location>
</feature>
<dbReference type="EMBL" id="SLVV01000018">
    <property type="protein sequence ID" value="TCN18927.1"/>
    <property type="molecule type" value="Genomic_DNA"/>
</dbReference>
<evidence type="ECO:0000313" key="3">
    <source>
        <dbReference type="Proteomes" id="UP000295689"/>
    </source>
</evidence>
<feature type="transmembrane region" description="Helical" evidence="1">
    <location>
        <begin position="43"/>
        <end position="62"/>
    </location>
</feature>
<comment type="caution">
    <text evidence="2">The sequence shown here is derived from an EMBL/GenBank/DDBJ whole genome shotgun (WGS) entry which is preliminary data.</text>
</comment>
<evidence type="ECO:0000256" key="1">
    <source>
        <dbReference type="SAM" id="Phobius"/>
    </source>
</evidence>
<keyword evidence="1" id="KW-0812">Transmembrane</keyword>
<keyword evidence="1" id="KW-0472">Membrane</keyword>
<name>A0A4R2AXY7_9BACI</name>
<dbReference type="AlphaFoldDB" id="A0A4R2AXY7"/>
<sequence>MSKVLEKLIRSPIVPMLLFILLVSFFAFSLYDPQDEKQILARTFLLLLAALTFTWYVLVKRFNKKNPENRLRSAGLVPSEFLDTDEGQQWITFKACRNVYIFFSVGLPIAAGACFLFSGFVLTPFIVIGVLGVGQYLVYWQTIRKLNKY</sequence>
<gene>
    <name evidence="2" type="ORF">EV146_11814</name>
</gene>
<proteinExistence type="predicted"/>
<keyword evidence="1" id="KW-1133">Transmembrane helix</keyword>
<accession>A0A4R2AXY7</accession>
<dbReference type="Proteomes" id="UP000295689">
    <property type="component" value="Unassembled WGS sequence"/>
</dbReference>
<protein>
    <submittedName>
        <fullName evidence="2">Uncharacterized protein</fullName>
    </submittedName>
</protein>
<organism evidence="2 3">
    <name type="scientific">Mesobacillus foraminis</name>
    <dbReference type="NCBI Taxonomy" id="279826"/>
    <lineage>
        <taxon>Bacteria</taxon>
        <taxon>Bacillati</taxon>
        <taxon>Bacillota</taxon>
        <taxon>Bacilli</taxon>
        <taxon>Bacillales</taxon>
        <taxon>Bacillaceae</taxon>
        <taxon>Mesobacillus</taxon>
    </lineage>
</organism>
<keyword evidence="3" id="KW-1185">Reference proteome</keyword>
<dbReference type="RefSeq" id="WP_219916469.1">
    <property type="nucleotide sequence ID" value="NZ_JABUHM010000019.1"/>
</dbReference>
<feature type="transmembrane region" description="Helical" evidence="1">
    <location>
        <begin position="125"/>
        <end position="143"/>
    </location>
</feature>
<feature type="transmembrane region" description="Helical" evidence="1">
    <location>
        <begin position="99"/>
        <end position="119"/>
    </location>
</feature>
<reference evidence="2 3" key="1">
    <citation type="journal article" date="2015" name="Stand. Genomic Sci.">
        <title>Genomic Encyclopedia of Bacterial and Archaeal Type Strains, Phase III: the genomes of soil and plant-associated and newly described type strains.</title>
        <authorList>
            <person name="Whitman W.B."/>
            <person name="Woyke T."/>
            <person name="Klenk H.P."/>
            <person name="Zhou Y."/>
            <person name="Lilburn T.G."/>
            <person name="Beck B.J."/>
            <person name="De Vos P."/>
            <person name="Vandamme P."/>
            <person name="Eisen J.A."/>
            <person name="Garrity G."/>
            <person name="Hugenholtz P."/>
            <person name="Kyrpides N.C."/>
        </authorList>
    </citation>
    <scope>NUCLEOTIDE SEQUENCE [LARGE SCALE GENOMIC DNA]</scope>
    <source>
        <strain evidence="2 3">CV53</strain>
    </source>
</reference>
<evidence type="ECO:0000313" key="2">
    <source>
        <dbReference type="EMBL" id="TCN18927.1"/>
    </source>
</evidence>